<dbReference type="EMBL" id="JBHTMY010000002">
    <property type="protein sequence ID" value="MFD1315272.1"/>
    <property type="molecule type" value="Genomic_DNA"/>
</dbReference>
<evidence type="ECO:0000313" key="4">
    <source>
        <dbReference type="Proteomes" id="UP001597201"/>
    </source>
</evidence>
<comment type="caution">
    <text evidence="3">The sequence shown here is derived from an EMBL/GenBank/DDBJ whole genome shotgun (WGS) entry which is preliminary data.</text>
</comment>
<dbReference type="NCBIfam" id="NF006718">
    <property type="entry name" value="PRK09256.1"/>
    <property type="match status" value="1"/>
</dbReference>
<keyword evidence="3" id="KW-0378">Hydrolase</keyword>
<dbReference type="RefSeq" id="WP_377177261.1">
    <property type="nucleotide sequence ID" value="NZ_JBHTMY010000002.1"/>
</dbReference>
<feature type="region of interest" description="Disordered" evidence="1">
    <location>
        <begin position="98"/>
        <end position="132"/>
    </location>
</feature>
<dbReference type="Proteomes" id="UP001597201">
    <property type="component" value="Unassembled WGS sequence"/>
</dbReference>
<keyword evidence="4" id="KW-1185">Reference proteome</keyword>
<proteinExistence type="predicted"/>
<gene>
    <name evidence="3" type="primary">arfB</name>
    <name evidence="3" type="ORF">ACFQ39_06555</name>
</gene>
<dbReference type="GO" id="GO:0004045">
    <property type="term" value="F:peptidyl-tRNA hydrolase activity"/>
    <property type="evidence" value="ECO:0007669"/>
    <property type="project" value="UniProtKB-EC"/>
</dbReference>
<name>A0ABW3Y0C2_9FLAO</name>
<organism evidence="3 4">
    <name type="scientific">Namhaeicola litoreus</name>
    <dbReference type="NCBI Taxonomy" id="1052145"/>
    <lineage>
        <taxon>Bacteria</taxon>
        <taxon>Pseudomonadati</taxon>
        <taxon>Bacteroidota</taxon>
        <taxon>Flavobacteriia</taxon>
        <taxon>Flavobacteriales</taxon>
        <taxon>Flavobacteriaceae</taxon>
        <taxon>Namhaeicola</taxon>
    </lineage>
</organism>
<sequence length="132" mass="15053">MDREIILKELNYSAVRSGGPGGQHVNKVSSKVVLNFDLMNSFGLSDDEKSVLQKNLKSKLSKEGLLILTSNDSRSQHKNKELVTVKLFKLLQKALLKPKSRRTTKRTKTSILKRLETKKKHAQIKNLRKKLD</sequence>
<feature type="compositionally biased region" description="Basic residues" evidence="1">
    <location>
        <begin position="116"/>
        <end position="132"/>
    </location>
</feature>
<dbReference type="PANTHER" id="PTHR47814">
    <property type="entry name" value="PEPTIDYL-TRNA HYDROLASE ARFB"/>
    <property type="match status" value="1"/>
</dbReference>
<protein>
    <submittedName>
        <fullName evidence="3">Alternative ribosome rescue aminoacyl-tRNA hydrolase ArfB</fullName>
        <ecNumber evidence="3">3.1.1.29</ecNumber>
    </submittedName>
</protein>
<reference evidence="4" key="1">
    <citation type="journal article" date="2019" name="Int. J. Syst. Evol. Microbiol.">
        <title>The Global Catalogue of Microorganisms (GCM) 10K type strain sequencing project: providing services to taxonomists for standard genome sequencing and annotation.</title>
        <authorList>
            <consortium name="The Broad Institute Genomics Platform"/>
            <consortium name="The Broad Institute Genome Sequencing Center for Infectious Disease"/>
            <person name="Wu L."/>
            <person name="Ma J."/>
        </authorList>
    </citation>
    <scope>NUCLEOTIDE SEQUENCE [LARGE SCALE GENOMIC DNA]</scope>
    <source>
        <strain evidence="4">CCUG 61485</strain>
    </source>
</reference>
<accession>A0ABW3Y0C2</accession>
<dbReference type="PANTHER" id="PTHR47814:SF1">
    <property type="entry name" value="PEPTIDYL-TRNA HYDROLASE ARFB"/>
    <property type="match status" value="1"/>
</dbReference>
<evidence type="ECO:0000259" key="2">
    <source>
        <dbReference type="PROSITE" id="PS00745"/>
    </source>
</evidence>
<feature type="compositionally biased region" description="Basic residues" evidence="1">
    <location>
        <begin position="98"/>
        <end position="108"/>
    </location>
</feature>
<dbReference type="Pfam" id="PF00472">
    <property type="entry name" value="RF-1"/>
    <property type="match status" value="1"/>
</dbReference>
<feature type="domain" description="Prokaryotic-type class I peptide chain release factors" evidence="2">
    <location>
        <begin position="16"/>
        <end position="32"/>
    </location>
</feature>
<dbReference type="EC" id="3.1.1.29" evidence="3"/>
<dbReference type="PROSITE" id="PS00745">
    <property type="entry name" value="RF_PROK_I"/>
    <property type="match status" value="1"/>
</dbReference>
<evidence type="ECO:0000313" key="3">
    <source>
        <dbReference type="EMBL" id="MFD1315272.1"/>
    </source>
</evidence>
<dbReference type="InterPro" id="IPR000352">
    <property type="entry name" value="Pep_chain_release_fac_I"/>
</dbReference>
<dbReference type="Gene3D" id="3.30.160.20">
    <property type="match status" value="1"/>
</dbReference>
<dbReference type="SUPFAM" id="SSF110916">
    <property type="entry name" value="Peptidyl-tRNA hydrolase domain-like"/>
    <property type="match status" value="1"/>
</dbReference>
<evidence type="ECO:0000256" key="1">
    <source>
        <dbReference type="SAM" id="MobiDB-lite"/>
    </source>
</evidence>